<dbReference type="EC" id="5.1.99.6" evidence="19"/>
<dbReference type="InterPro" id="IPR030677">
    <property type="entry name" value="Nnr"/>
</dbReference>
<evidence type="ECO:0000256" key="13">
    <source>
        <dbReference type="ARBA" id="ARBA00023268"/>
    </source>
</evidence>
<evidence type="ECO:0000256" key="14">
    <source>
        <dbReference type="ARBA" id="ARBA00025153"/>
    </source>
</evidence>
<comment type="catalytic activity">
    <reaction evidence="15 17 19">
        <text>(6S)-NADHX + ADP = AMP + phosphate + NADH + H(+)</text>
        <dbReference type="Rhea" id="RHEA:32223"/>
        <dbReference type="ChEBI" id="CHEBI:15378"/>
        <dbReference type="ChEBI" id="CHEBI:43474"/>
        <dbReference type="ChEBI" id="CHEBI:57945"/>
        <dbReference type="ChEBI" id="CHEBI:64074"/>
        <dbReference type="ChEBI" id="CHEBI:456215"/>
        <dbReference type="ChEBI" id="CHEBI:456216"/>
        <dbReference type="EC" id="4.2.1.136"/>
    </reaction>
</comment>
<dbReference type="CDD" id="cd01171">
    <property type="entry name" value="YXKO-related"/>
    <property type="match status" value="1"/>
</dbReference>
<feature type="binding site" evidence="18">
    <location>
        <begin position="125"/>
        <end position="131"/>
    </location>
    <ligand>
        <name>(6S)-NADPHX</name>
        <dbReference type="ChEBI" id="CHEBI:64076"/>
    </ligand>
</feature>
<evidence type="ECO:0000256" key="10">
    <source>
        <dbReference type="ARBA" id="ARBA00023027"/>
    </source>
</evidence>
<evidence type="ECO:0000256" key="17">
    <source>
        <dbReference type="HAMAP-Rule" id="MF_01965"/>
    </source>
</evidence>
<comment type="caution">
    <text evidence="18">Lacks conserved residue(s) required for the propagation of feature annotation.</text>
</comment>
<evidence type="ECO:0000256" key="3">
    <source>
        <dbReference type="ARBA" id="ARBA00006001"/>
    </source>
</evidence>
<dbReference type="InterPro" id="IPR017953">
    <property type="entry name" value="Carbohydrate_kinase_pred_CS"/>
</dbReference>
<keyword evidence="5 18" id="KW-0479">Metal-binding</keyword>
<dbReference type="InterPro" id="IPR036652">
    <property type="entry name" value="YjeF_N_dom_sf"/>
</dbReference>
<dbReference type="Gene3D" id="3.40.1190.20">
    <property type="match status" value="1"/>
</dbReference>
<dbReference type="PROSITE" id="PS51385">
    <property type="entry name" value="YJEF_N"/>
    <property type="match status" value="1"/>
</dbReference>
<keyword evidence="12 17" id="KW-0456">Lyase</keyword>
<evidence type="ECO:0000259" key="21">
    <source>
        <dbReference type="PROSITE" id="PS51385"/>
    </source>
</evidence>
<evidence type="ECO:0000313" key="22">
    <source>
        <dbReference type="EMBL" id="MFD2183112.1"/>
    </source>
</evidence>
<evidence type="ECO:0000256" key="15">
    <source>
        <dbReference type="ARBA" id="ARBA00048238"/>
    </source>
</evidence>
<evidence type="ECO:0000259" key="20">
    <source>
        <dbReference type="PROSITE" id="PS51383"/>
    </source>
</evidence>
<keyword evidence="9 18" id="KW-0630">Potassium</keyword>
<dbReference type="PANTHER" id="PTHR12592">
    <property type="entry name" value="ATP-DEPENDENT (S)-NAD(P)H-HYDRATE DEHYDRATASE FAMILY MEMBER"/>
    <property type="match status" value="1"/>
</dbReference>
<evidence type="ECO:0000256" key="11">
    <source>
        <dbReference type="ARBA" id="ARBA00023235"/>
    </source>
</evidence>
<evidence type="ECO:0000256" key="2">
    <source>
        <dbReference type="ARBA" id="ARBA00000909"/>
    </source>
</evidence>
<feature type="binding site" evidence="18">
    <location>
        <position position="121"/>
    </location>
    <ligand>
        <name>K(+)</name>
        <dbReference type="ChEBI" id="CHEBI:29103"/>
    </ligand>
</feature>
<keyword evidence="13" id="KW-0511">Multifunctional enzyme</keyword>
<feature type="binding site" evidence="18">
    <location>
        <position position="61"/>
    </location>
    <ligand>
        <name>K(+)</name>
        <dbReference type="ChEBI" id="CHEBI:29103"/>
    </ligand>
</feature>
<feature type="domain" description="YjeF N-terminal" evidence="21">
    <location>
        <begin position="13"/>
        <end position="214"/>
    </location>
</feature>
<comment type="cofactor">
    <cofactor evidence="18 19">
        <name>K(+)</name>
        <dbReference type="ChEBI" id="CHEBI:29103"/>
    </cofactor>
    <text evidence="18 19">Binds 1 potassium ion per subunit.</text>
</comment>
<dbReference type="NCBIfam" id="TIGR00196">
    <property type="entry name" value="yjeF_cterm"/>
    <property type="match status" value="1"/>
</dbReference>
<feature type="domain" description="YjeF C-terminal" evidence="20">
    <location>
        <begin position="224"/>
        <end position="499"/>
    </location>
</feature>
<feature type="binding site" evidence="17">
    <location>
        <position position="259"/>
    </location>
    <ligand>
        <name>(6S)-NADPHX</name>
        <dbReference type="ChEBI" id="CHEBI:64076"/>
    </ligand>
</feature>
<dbReference type="SUPFAM" id="SSF53613">
    <property type="entry name" value="Ribokinase-like"/>
    <property type="match status" value="1"/>
</dbReference>
<dbReference type="RefSeq" id="WP_378478277.1">
    <property type="nucleotide sequence ID" value="NZ_JBHUIW010000014.1"/>
</dbReference>
<feature type="binding site" evidence="18">
    <location>
        <position position="160"/>
    </location>
    <ligand>
        <name>K(+)</name>
        <dbReference type="ChEBI" id="CHEBI:29103"/>
    </ligand>
</feature>
<evidence type="ECO:0000256" key="19">
    <source>
        <dbReference type="PIRNR" id="PIRNR017184"/>
    </source>
</evidence>
<evidence type="ECO:0000256" key="12">
    <source>
        <dbReference type="ARBA" id="ARBA00023239"/>
    </source>
</evidence>
<dbReference type="PROSITE" id="PS51383">
    <property type="entry name" value="YJEF_C_3"/>
    <property type="match status" value="1"/>
</dbReference>
<comment type="catalytic activity">
    <reaction evidence="1 18 19">
        <text>(6R)-NADHX = (6S)-NADHX</text>
        <dbReference type="Rhea" id="RHEA:32215"/>
        <dbReference type="ChEBI" id="CHEBI:64074"/>
        <dbReference type="ChEBI" id="CHEBI:64075"/>
        <dbReference type="EC" id="5.1.99.6"/>
    </reaction>
</comment>
<comment type="catalytic activity">
    <reaction evidence="2 18 19">
        <text>(6R)-NADPHX = (6S)-NADPHX</text>
        <dbReference type="Rhea" id="RHEA:32227"/>
        <dbReference type="ChEBI" id="CHEBI:64076"/>
        <dbReference type="ChEBI" id="CHEBI:64077"/>
        <dbReference type="EC" id="5.1.99.6"/>
    </reaction>
</comment>
<gene>
    <name evidence="18" type="primary">nnrE</name>
    <name evidence="17" type="synonym">nnrD</name>
    <name evidence="22" type="ORF">ACFSOX_13215</name>
</gene>
<keyword evidence="6 17" id="KW-0547">Nucleotide-binding</keyword>
<dbReference type="InterPro" id="IPR000631">
    <property type="entry name" value="CARKD"/>
</dbReference>
<dbReference type="Pfam" id="PF01256">
    <property type="entry name" value="Carb_kinase"/>
    <property type="match status" value="1"/>
</dbReference>
<comment type="similarity">
    <text evidence="4 19">In the C-terminal section; belongs to the NnrD/CARKD family.</text>
</comment>
<comment type="similarity">
    <text evidence="18">Belongs to the NnrE/AIBP family.</text>
</comment>
<organism evidence="22 23">
    <name type="scientific">Rhodoplanes azumiensis</name>
    <dbReference type="NCBI Taxonomy" id="1897628"/>
    <lineage>
        <taxon>Bacteria</taxon>
        <taxon>Pseudomonadati</taxon>
        <taxon>Pseudomonadota</taxon>
        <taxon>Alphaproteobacteria</taxon>
        <taxon>Hyphomicrobiales</taxon>
        <taxon>Nitrobacteraceae</taxon>
        <taxon>Rhodoplanes</taxon>
    </lineage>
</organism>
<evidence type="ECO:0000256" key="5">
    <source>
        <dbReference type="ARBA" id="ARBA00022723"/>
    </source>
</evidence>
<evidence type="ECO:0000256" key="6">
    <source>
        <dbReference type="ARBA" id="ARBA00022741"/>
    </source>
</evidence>
<dbReference type="SUPFAM" id="SSF64153">
    <property type="entry name" value="YjeF N-terminal domain-like"/>
    <property type="match status" value="1"/>
</dbReference>
<dbReference type="HAMAP" id="MF_01965">
    <property type="entry name" value="NADHX_dehydratase"/>
    <property type="match status" value="1"/>
</dbReference>
<feature type="binding site" evidence="17">
    <location>
        <position position="322"/>
    </location>
    <ligand>
        <name>(6S)-NADPHX</name>
        <dbReference type="ChEBI" id="CHEBI:64076"/>
    </ligand>
</feature>
<comment type="function">
    <text evidence="17">Catalyzes the dehydration of the S-form of NAD(P)HX at the expense of ADP, which is converted to AMP. Together with NAD(P)HX epimerase, which catalyzes the epimerization of the S- and R-forms, the enzyme allows the repair of both epimers of NAD(P)HX, a damaged form of NAD(P)H that is a result of enzymatic or heat-dependent hydration.</text>
</comment>
<feature type="binding site" evidence="17">
    <location>
        <position position="445"/>
    </location>
    <ligand>
        <name>(6S)-NADPHX</name>
        <dbReference type="ChEBI" id="CHEBI:64076"/>
    </ligand>
</feature>
<proteinExistence type="inferred from homology"/>
<keyword evidence="10 17" id="KW-0520">NAD</keyword>
<dbReference type="NCBIfam" id="TIGR00197">
    <property type="entry name" value="yjeF_nterm"/>
    <property type="match status" value="1"/>
</dbReference>
<comment type="similarity">
    <text evidence="17">Belongs to the NnrD/CARKD family.</text>
</comment>
<sequence>MPAAHPLLTTTEMAEADRLAIASGVPGIVLMENAGRAVADAVARRDPPGSRVVVVAGPGNNGGDGFVAARLLAERRFRVELMLVGAPDRLKGDAAEAARRWTGPVRPATPDGLAGAHVIVDALFGAGLDRPVEGLPKAMIEAMTAAAGQGARVVAVDLPSGVAGTTGAVMGAAVTAEESVTFFRAKPGHWLLPGRLHRGRLTISEIGIPERVLDTVRPRCILVGPDLVRSALPRPRLTGHKYSRGHVVVVSGGASTTGAARLAARAALRAGAGLVTLASPPDAMPVTAVASLAVMVREVDGAAALARFLEDRRFNAVALGPGLGVGGATRDLVHAALAGPRAVVLDADALTSFADAPEDLFAALRKRGADATVLTPHDGEFSRLFGHLDEIRQAPSKLEKARVAARVAGSVVLLKGGDTVIADLDGRAAINANAPAHLATAGAGDVLTGFVAGLCAQGMDGFAATTAAAWLHGAAATAVGPGLIAEDLSEAMPAVYARLFDSLQSAPAARVGGRR</sequence>
<dbReference type="InterPro" id="IPR029056">
    <property type="entry name" value="Ribokinase-like"/>
</dbReference>
<evidence type="ECO:0000256" key="7">
    <source>
        <dbReference type="ARBA" id="ARBA00022840"/>
    </source>
</evidence>
<dbReference type="PANTHER" id="PTHR12592:SF0">
    <property type="entry name" value="ATP-DEPENDENT (S)-NAD(P)H-HYDRATE DEHYDRATASE"/>
    <property type="match status" value="1"/>
</dbReference>
<feature type="binding site" evidence="18">
    <location>
        <begin position="60"/>
        <end position="64"/>
    </location>
    <ligand>
        <name>(6S)-NADPHX</name>
        <dbReference type="ChEBI" id="CHEBI:64076"/>
    </ligand>
</feature>
<evidence type="ECO:0000256" key="9">
    <source>
        <dbReference type="ARBA" id="ARBA00022958"/>
    </source>
</evidence>
<keyword evidence="11 18" id="KW-0413">Isomerase</keyword>
<name>A0ABW5ALZ2_9BRAD</name>
<dbReference type="Pfam" id="PF03853">
    <property type="entry name" value="YjeF_N"/>
    <property type="match status" value="1"/>
</dbReference>
<dbReference type="Gene3D" id="3.40.50.10260">
    <property type="entry name" value="YjeF N-terminal domain"/>
    <property type="match status" value="1"/>
</dbReference>
<evidence type="ECO:0000256" key="18">
    <source>
        <dbReference type="HAMAP-Rule" id="MF_01966"/>
    </source>
</evidence>
<feature type="binding site" evidence="17">
    <location>
        <position position="444"/>
    </location>
    <ligand>
        <name>AMP</name>
        <dbReference type="ChEBI" id="CHEBI:456215"/>
    </ligand>
</feature>
<evidence type="ECO:0000256" key="4">
    <source>
        <dbReference type="ARBA" id="ARBA00009524"/>
    </source>
</evidence>
<evidence type="ECO:0000256" key="16">
    <source>
        <dbReference type="ARBA" id="ARBA00049209"/>
    </source>
</evidence>
<dbReference type="PROSITE" id="PS01050">
    <property type="entry name" value="YJEF_C_2"/>
    <property type="match status" value="1"/>
</dbReference>
<comment type="similarity">
    <text evidence="3 19">In the N-terminal section; belongs to the NnrE/AIBP family.</text>
</comment>
<evidence type="ECO:0000256" key="1">
    <source>
        <dbReference type="ARBA" id="ARBA00000013"/>
    </source>
</evidence>
<comment type="caution">
    <text evidence="22">The sequence shown here is derived from an EMBL/GenBank/DDBJ whole genome shotgun (WGS) entry which is preliminary data.</text>
</comment>
<dbReference type="InterPro" id="IPR004443">
    <property type="entry name" value="YjeF_N_dom"/>
</dbReference>
<keyword evidence="7 17" id="KW-0067">ATP-binding</keyword>
<accession>A0ABW5ALZ2</accession>
<dbReference type="PIRSF" id="PIRSF017184">
    <property type="entry name" value="Nnr"/>
    <property type="match status" value="1"/>
</dbReference>
<comment type="function">
    <text evidence="14 19">Bifunctional enzyme that catalyzes the epimerization of the S- and R-forms of NAD(P)HX and the dehydration of the S-form of NAD(P)HX at the expense of ADP, which is converted to AMP. This allows the repair of both epimers of NAD(P)HX, a damaged form of NAD(P)H that is a result of enzymatic or heat-dependent hydration.</text>
</comment>
<feature type="binding site" evidence="18">
    <location>
        <position position="157"/>
    </location>
    <ligand>
        <name>(6S)-NADPHX</name>
        <dbReference type="ChEBI" id="CHEBI:64076"/>
    </ligand>
</feature>
<protein>
    <recommendedName>
        <fullName evidence="19">Bifunctional NAD(P)H-hydrate repair enzyme</fullName>
    </recommendedName>
    <alternativeName>
        <fullName evidence="19">Nicotinamide nucleotide repair protein</fullName>
    </alternativeName>
    <domain>
        <recommendedName>
            <fullName evidence="19">ADP-dependent (S)-NAD(P)H-hydrate dehydratase</fullName>
            <ecNumber evidence="19">4.2.1.136</ecNumber>
        </recommendedName>
        <alternativeName>
            <fullName evidence="19">ADP-dependent NAD(P)HX dehydratase</fullName>
        </alternativeName>
    </domain>
    <domain>
        <recommendedName>
            <fullName evidence="19">NAD(P)H-hydrate epimerase</fullName>
            <ecNumber evidence="19">5.1.99.6</ecNumber>
        </recommendedName>
    </domain>
</protein>
<evidence type="ECO:0000313" key="23">
    <source>
        <dbReference type="Proteomes" id="UP001597314"/>
    </source>
</evidence>
<reference evidence="23" key="1">
    <citation type="journal article" date="2019" name="Int. J. Syst. Evol. Microbiol.">
        <title>The Global Catalogue of Microorganisms (GCM) 10K type strain sequencing project: providing services to taxonomists for standard genome sequencing and annotation.</title>
        <authorList>
            <consortium name="The Broad Institute Genomics Platform"/>
            <consortium name="The Broad Institute Genome Sequencing Center for Infectious Disease"/>
            <person name="Wu L."/>
            <person name="Ma J."/>
        </authorList>
    </citation>
    <scope>NUCLEOTIDE SEQUENCE [LARGE SCALE GENOMIC DNA]</scope>
    <source>
        <strain evidence="23">CGMCC 1.6774</strain>
    </source>
</reference>
<feature type="binding site" evidence="17">
    <location>
        <begin position="415"/>
        <end position="419"/>
    </location>
    <ligand>
        <name>AMP</name>
        <dbReference type="ChEBI" id="CHEBI:456215"/>
    </ligand>
</feature>
<keyword evidence="23" id="KW-1185">Reference proteome</keyword>
<comment type="catalytic activity">
    <reaction evidence="16 17 19">
        <text>(6S)-NADPHX + ADP = AMP + phosphate + NADPH + H(+)</text>
        <dbReference type="Rhea" id="RHEA:32235"/>
        <dbReference type="ChEBI" id="CHEBI:15378"/>
        <dbReference type="ChEBI" id="CHEBI:43474"/>
        <dbReference type="ChEBI" id="CHEBI:57783"/>
        <dbReference type="ChEBI" id="CHEBI:64076"/>
        <dbReference type="ChEBI" id="CHEBI:456215"/>
        <dbReference type="ChEBI" id="CHEBI:456216"/>
        <dbReference type="EC" id="4.2.1.136"/>
    </reaction>
</comment>
<dbReference type="EMBL" id="JBHUIW010000014">
    <property type="protein sequence ID" value="MFD2183112.1"/>
    <property type="molecule type" value="Genomic_DNA"/>
</dbReference>
<feature type="binding site" evidence="17">
    <location>
        <position position="377"/>
    </location>
    <ligand>
        <name>(6S)-NADPHX</name>
        <dbReference type="ChEBI" id="CHEBI:64076"/>
    </ligand>
</feature>
<evidence type="ECO:0000256" key="8">
    <source>
        <dbReference type="ARBA" id="ARBA00022857"/>
    </source>
</evidence>
<comment type="subunit">
    <text evidence="17">Homotetramer.</text>
</comment>
<comment type="cofactor">
    <cofactor evidence="17">
        <name>Mg(2+)</name>
        <dbReference type="ChEBI" id="CHEBI:18420"/>
    </cofactor>
</comment>
<comment type="function">
    <text evidence="18">Catalyzes the epimerization of the S- and R-forms of NAD(P)HX, a damaged form of NAD(P)H that is a result of enzymatic or heat-dependent hydration. This is a prerequisite for the S-specific NAD(P)H-hydrate dehydratase to allow the repair of both epimers of NAD(P)HX.</text>
</comment>
<dbReference type="Proteomes" id="UP001597314">
    <property type="component" value="Unassembled WGS sequence"/>
</dbReference>
<dbReference type="EC" id="4.2.1.136" evidence="19"/>
<dbReference type="HAMAP" id="MF_01966">
    <property type="entry name" value="NADHX_epimerase"/>
    <property type="match status" value="1"/>
</dbReference>
<keyword evidence="8 17" id="KW-0521">NADP</keyword>